<dbReference type="PANTHER" id="PTHR23268">
    <property type="entry name" value="T-CELL RECEPTOR BETA CHAIN"/>
    <property type="match status" value="1"/>
</dbReference>
<feature type="non-terminal residue" evidence="5">
    <location>
        <position position="120"/>
    </location>
</feature>
<evidence type="ECO:0000313" key="5">
    <source>
        <dbReference type="EMBL" id="KAG9471488.1"/>
    </source>
</evidence>
<proteinExistence type="predicted"/>
<dbReference type="GO" id="GO:0002376">
    <property type="term" value="P:immune system process"/>
    <property type="evidence" value="ECO:0007669"/>
    <property type="project" value="UniProtKB-KW"/>
</dbReference>
<dbReference type="InterPro" id="IPR036179">
    <property type="entry name" value="Ig-like_dom_sf"/>
</dbReference>
<dbReference type="Proteomes" id="UP000770717">
    <property type="component" value="Unassembled WGS sequence"/>
</dbReference>
<dbReference type="AlphaFoldDB" id="A0A8J6EL94"/>
<name>A0A8J6EL94_ELECQ</name>
<dbReference type="InterPro" id="IPR013106">
    <property type="entry name" value="Ig_V-set"/>
</dbReference>
<dbReference type="CDD" id="cd00099">
    <property type="entry name" value="IgV"/>
    <property type="match status" value="1"/>
</dbReference>
<keyword evidence="1 3" id="KW-0732">Signal</keyword>
<dbReference type="InterPro" id="IPR007110">
    <property type="entry name" value="Ig-like_dom"/>
</dbReference>
<dbReference type="OrthoDB" id="9803478at2759"/>
<feature type="domain" description="Ig-like" evidence="4">
    <location>
        <begin position="12"/>
        <end position="120"/>
    </location>
</feature>
<dbReference type="InterPro" id="IPR050413">
    <property type="entry name" value="TCR_beta_variable"/>
</dbReference>
<dbReference type="EMBL" id="WNTK01000138">
    <property type="protein sequence ID" value="KAG9471488.1"/>
    <property type="molecule type" value="Genomic_DNA"/>
</dbReference>
<evidence type="ECO:0000313" key="6">
    <source>
        <dbReference type="Proteomes" id="UP000770717"/>
    </source>
</evidence>
<dbReference type="Gene3D" id="2.60.40.10">
    <property type="entry name" value="Immunoglobulins"/>
    <property type="match status" value="1"/>
</dbReference>
<feature type="signal peptide" evidence="3">
    <location>
        <begin position="1"/>
        <end position="17"/>
    </location>
</feature>
<evidence type="ECO:0000256" key="3">
    <source>
        <dbReference type="SAM" id="SignalP"/>
    </source>
</evidence>
<keyword evidence="2" id="KW-0391">Immunity</keyword>
<dbReference type="GO" id="GO:0005886">
    <property type="term" value="C:plasma membrane"/>
    <property type="evidence" value="ECO:0007669"/>
    <property type="project" value="TreeGrafter"/>
</dbReference>
<evidence type="ECO:0000256" key="1">
    <source>
        <dbReference type="ARBA" id="ARBA00022729"/>
    </source>
</evidence>
<keyword evidence="6" id="KW-1185">Reference proteome</keyword>
<evidence type="ECO:0000259" key="4">
    <source>
        <dbReference type="PROSITE" id="PS50835"/>
    </source>
</evidence>
<dbReference type="PANTHER" id="PTHR23268:SF31">
    <property type="entry name" value="T CELL RECEPTOR BETA VARIABLE 30"/>
    <property type="match status" value="1"/>
</dbReference>
<sequence>MYHLLSLLCFLPASLIAQSILQSPPALITYRGEEVHLGCQVQGAGEPYMYWYRKTPTTAVTHISSSAGKSSVEEMMLSHFTAERNNQTDFTLKTKNIQIDDGGIYYCAWSHTAAEGKPGA</sequence>
<accession>A0A8J6EL94</accession>
<dbReference type="Pfam" id="PF07686">
    <property type="entry name" value="V-set"/>
    <property type="match status" value="1"/>
</dbReference>
<dbReference type="SUPFAM" id="SSF48726">
    <property type="entry name" value="Immunoglobulin"/>
    <property type="match status" value="1"/>
</dbReference>
<gene>
    <name evidence="5" type="ORF">GDO78_014533</name>
</gene>
<dbReference type="GO" id="GO:0007166">
    <property type="term" value="P:cell surface receptor signaling pathway"/>
    <property type="evidence" value="ECO:0007669"/>
    <property type="project" value="TreeGrafter"/>
</dbReference>
<comment type="caution">
    <text evidence="5">The sequence shown here is derived from an EMBL/GenBank/DDBJ whole genome shotgun (WGS) entry which is preliminary data.</text>
</comment>
<dbReference type="PROSITE" id="PS50835">
    <property type="entry name" value="IG_LIKE"/>
    <property type="match status" value="1"/>
</dbReference>
<dbReference type="SMART" id="SM00406">
    <property type="entry name" value="IGv"/>
    <property type="match status" value="1"/>
</dbReference>
<feature type="chain" id="PRO_5035284858" description="Ig-like domain-containing protein" evidence="3">
    <location>
        <begin position="18"/>
        <end position="120"/>
    </location>
</feature>
<dbReference type="InterPro" id="IPR013783">
    <property type="entry name" value="Ig-like_fold"/>
</dbReference>
<reference evidence="5" key="1">
    <citation type="thesis" date="2020" institute="ProQuest LLC" country="789 East Eisenhower Parkway, Ann Arbor, MI, USA">
        <title>Comparative Genomics and Chromosome Evolution.</title>
        <authorList>
            <person name="Mudd A.B."/>
        </authorList>
    </citation>
    <scope>NUCLEOTIDE SEQUENCE</scope>
    <source>
        <strain evidence="5">HN-11 Male</strain>
        <tissue evidence="5">Kidney and liver</tissue>
    </source>
</reference>
<organism evidence="5 6">
    <name type="scientific">Eleutherodactylus coqui</name>
    <name type="common">Puerto Rican coqui</name>
    <dbReference type="NCBI Taxonomy" id="57060"/>
    <lineage>
        <taxon>Eukaryota</taxon>
        <taxon>Metazoa</taxon>
        <taxon>Chordata</taxon>
        <taxon>Craniata</taxon>
        <taxon>Vertebrata</taxon>
        <taxon>Euteleostomi</taxon>
        <taxon>Amphibia</taxon>
        <taxon>Batrachia</taxon>
        <taxon>Anura</taxon>
        <taxon>Neobatrachia</taxon>
        <taxon>Hyloidea</taxon>
        <taxon>Eleutherodactylidae</taxon>
        <taxon>Eleutherodactylinae</taxon>
        <taxon>Eleutherodactylus</taxon>
        <taxon>Eleutherodactylus</taxon>
    </lineage>
</organism>
<evidence type="ECO:0000256" key="2">
    <source>
        <dbReference type="ARBA" id="ARBA00022859"/>
    </source>
</evidence>
<protein>
    <recommendedName>
        <fullName evidence="4">Ig-like domain-containing protein</fullName>
    </recommendedName>
</protein>